<organism evidence="2 3">
    <name type="scientific">Phytophthora fragariaefolia</name>
    <dbReference type="NCBI Taxonomy" id="1490495"/>
    <lineage>
        <taxon>Eukaryota</taxon>
        <taxon>Sar</taxon>
        <taxon>Stramenopiles</taxon>
        <taxon>Oomycota</taxon>
        <taxon>Peronosporomycetes</taxon>
        <taxon>Peronosporales</taxon>
        <taxon>Peronosporaceae</taxon>
        <taxon>Phytophthora</taxon>
    </lineage>
</organism>
<dbReference type="OrthoDB" id="10290477at2759"/>
<dbReference type="Proteomes" id="UP001165121">
    <property type="component" value="Unassembled WGS sequence"/>
</dbReference>
<feature type="region of interest" description="Disordered" evidence="1">
    <location>
        <begin position="19"/>
        <end position="65"/>
    </location>
</feature>
<evidence type="ECO:0000313" key="3">
    <source>
        <dbReference type="Proteomes" id="UP001165121"/>
    </source>
</evidence>
<keyword evidence="3" id="KW-1185">Reference proteome</keyword>
<feature type="compositionally biased region" description="Basic and acidic residues" evidence="1">
    <location>
        <begin position="19"/>
        <end position="29"/>
    </location>
</feature>
<feature type="compositionally biased region" description="Basic residues" evidence="1">
    <location>
        <begin position="42"/>
        <end position="51"/>
    </location>
</feature>
<dbReference type="AlphaFoldDB" id="A0A9W7DAW6"/>
<sequence length="115" mass="12926">MCSRAPAEARDTKCRKWLAEQKKKQKADQSDDEDDSETRGKSAPKKKKNKKVGFMGRWTKPSGAIGRMRCSSDAAASRQIMACSSDEYTQEWMLDTGTDVHVCTDMDEYHDGADI</sequence>
<evidence type="ECO:0000256" key="1">
    <source>
        <dbReference type="SAM" id="MobiDB-lite"/>
    </source>
</evidence>
<proteinExistence type="predicted"/>
<evidence type="ECO:0000313" key="2">
    <source>
        <dbReference type="EMBL" id="GMG14580.1"/>
    </source>
</evidence>
<gene>
    <name evidence="2" type="ORF">Pfra01_002914900</name>
</gene>
<reference evidence="2" key="1">
    <citation type="submission" date="2023-04" db="EMBL/GenBank/DDBJ databases">
        <title>Phytophthora fragariaefolia NBRC 109709.</title>
        <authorList>
            <person name="Ichikawa N."/>
            <person name="Sato H."/>
            <person name="Tonouchi N."/>
        </authorList>
    </citation>
    <scope>NUCLEOTIDE SEQUENCE</scope>
    <source>
        <strain evidence="2">NBRC 109709</strain>
    </source>
</reference>
<protein>
    <submittedName>
        <fullName evidence="2">Unnamed protein product</fullName>
    </submittedName>
</protein>
<name>A0A9W7DAW6_9STRA</name>
<dbReference type="EMBL" id="BSXT01018850">
    <property type="protein sequence ID" value="GMG14580.1"/>
    <property type="molecule type" value="Genomic_DNA"/>
</dbReference>
<comment type="caution">
    <text evidence="2">The sequence shown here is derived from an EMBL/GenBank/DDBJ whole genome shotgun (WGS) entry which is preliminary data.</text>
</comment>
<accession>A0A9W7DAW6</accession>